<dbReference type="Proteomes" id="UP000517523">
    <property type="component" value="Unassembled WGS sequence"/>
</dbReference>
<sequence>MSLILAVDLGGTKAHTIVADDQGNILGFGDDKEWVFQALERRIFKMVRIRFAADKALADAGLPLSKIDRVSASCSGADWSFELPIGVRQLRETLDVQNVSYFNDCIGALRGGTEIIGRDCAVICLGTGANCAVYNKDGQSYEYGYYLKNAHQGGEAIGRFIVDAVVDASVGIGPKTELTRLLLDFTGFSSVEEFYMLCTTGRTEDEPPKQPVYKDFCPLLFEAIRLGDAVSLKYIDQFCAVFANYVAVAAKKLNIVERPLPVVISGGVCKGDNMIQELIEKHLKGKIPGAYCLNARFEPVIGALLMELDRIYPQGIPEDVMETLEHGCAERKLFREIGNAG</sequence>
<accession>A0A839TV38</accession>
<dbReference type="Pfam" id="PF01869">
    <property type="entry name" value="BcrAD_BadFG"/>
    <property type="match status" value="1"/>
</dbReference>
<gene>
    <name evidence="2" type="ORF">FHS19_003814</name>
</gene>
<dbReference type="InterPro" id="IPR052519">
    <property type="entry name" value="Euk-type_GlcNAc_Kinase"/>
</dbReference>
<dbReference type="EMBL" id="JACHXJ010000003">
    <property type="protein sequence ID" value="MBB3129139.1"/>
    <property type="molecule type" value="Genomic_DNA"/>
</dbReference>
<evidence type="ECO:0000313" key="3">
    <source>
        <dbReference type="Proteomes" id="UP000517523"/>
    </source>
</evidence>
<dbReference type="RefSeq" id="WP_183583362.1">
    <property type="nucleotide sequence ID" value="NZ_JACHXJ010000003.1"/>
</dbReference>
<organism evidence="2 3">
    <name type="scientific">Paenibacillus rhizosphaerae</name>
    <dbReference type="NCBI Taxonomy" id="297318"/>
    <lineage>
        <taxon>Bacteria</taxon>
        <taxon>Bacillati</taxon>
        <taxon>Bacillota</taxon>
        <taxon>Bacilli</taxon>
        <taxon>Bacillales</taxon>
        <taxon>Paenibacillaceae</taxon>
        <taxon>Paenibacillus</taxon>
    </lineage>
</organism>
<dbReference type="AlphaFoldDB" id="A0A839TV38"/>
<dbReference type="PANTHER" id="PTHR43190">
    <property type="entry name" value="N-ACETYL-D-GLUCOSAMINE KINASE"/>
    <property type="match status" value="1"/>
</dbReference>
<keyword evidence="2" id="KW-0418">Kinase</keyword>
<reference evidence="2 3" key="1">
    <citation type="submission" date="2020-08" db="EMBL/GenBank/DDBJ databases">
        <title>Genomic Encyclopedia of Type Strains, Phase III (KMG-III): the genomes of soil and plant-associated and newly described type strains.</title>
        <authorList>
            <person name="Whitman W."/>
        </authorList>
    </citation>
    <scope>NUCLEOTIDE SEQUENCE [LARGE SCALE GENOMIC DNA]</scope>
    <source>
        <strain evidence="2 3">CECT 5831</strain>
    </source>
</reference>
<name>A0A839TV38_9BACL</name>
<comment type="caution">
    <text evidence="2">The sequence shown here is derived from an EMBL/GenBank/DDBJ whole genome shotgun (WGS) entry which is preliminary data.</text>
</comment>
<feature type="domain" description="ATPase BadF/BadG/BcrA/BcrD type" evidence="1">
    <location>
        <begin position="7"/>
        <end position="305"/>
    </location>
</feature>
<dbReference type="InterPro" id="IPR043129">
    <property type="entry name" value="ATPase_NBD"/>
</dbReference>
<dbReference type="PANTHER" id="PTHR43190:SF3">
    <property type="entry name" value="N-ACETYL-D-GLUCOSAMINE KINASE"/>
    <property type="match status" value="1"/>
</dbReference>
<keyword evidence="2" id="KW-0808">Transferase</keyword>
<dbReference type="InterPro" id="IPR002731">
    <property type="entry name" value="ATPase_BadF"/>
</dbReference>
<protein>
    <submittedName>
        <fullName evidence="2">N-acetylglucosamine kinase-like BadF-type ATPase</fullName>
    </submittedName>
</protein>
<dbReference type="Gene3D" id="3.30.420.40">
    <property type="match status" value="2"/>
</dbReference>
<evidence type="ECO:0000313" key="2">
    <source>
        <dbReference type="EMBL" id="MBB3129139.1"/>
    </source>
</evidence>
<dbReference type="GO" id="GO:0016301">
    <property type="term" value="F:kinase activity"/>
    <property type="evidence" value="ECO:0007669"/>
    <property type="project" value="UniProtKB-KW"/>
</dbReference>
<evidence type="ECO:0000259" key="1">
    <source>
        <dbReference type="Pfam" id="PF01869"/>
    </source>
</evidence>
<proteinExistence type="predicted"/>
<dbReference type="SUPFAM" id="SSF53067">
    <property type="entry name" value="Actin-like ATPase domain"/>
    <property type="match status" value="2"/>
</dbReference>